<reference evidence="9" key="1">
    <citation type="journal article" date="2019" name="Int. J. Syst. Evol. Microbiol.">
        <title>The Global Catalogue of Microorganisms (GCM) 10K type strain sequencing project: providing services to taxonomists for standard genome sequencing and annotation.</title>
        <authorList>
            <consortium name="The Broad Institute Genomics Platform"/>
            <consortium name="The Broad Institute Genome Sequencing Center for Infectious Disease"/>
            <person name="Wu L."/>
            <person name="Ma J."/>
        </authorList>
    </citation>
    <scope>NUCLEOTIDE SEQUENCE [LARGE SCALE GENOMIC DNA]</scope>
    <source>
        <strain evidence="9">CGMCC 4.7035</strain>
    </source>
</reference>
<dbReference type="Proteomes" id="UP001595701">
    <property type="component" value="Unassembled WGS sequence"/>
</dbReference>
<keyword evidence="7" id="KW-0472">Membrane</keyword>
<protein>
    <submittedName>
        <fullName evidence="8">RNA polymerase sigma factor</fullName>
    </submittedName>
</protein>
<comment type="caution">
    <text evidence="8">The sequence shown here is derived from an EMBL/GenBank/DDBJ whole genome shotgun (WGS) entry which is preliminary data.</text>
</comment>
<proteinExistence type="inferred from homology"/>
<dbReference type="EMBL" id="JBHRWR010000048">
    <property type="protein sequence ID" value="MFC3578356.1"/>
    <property type="molecule type" value="Genomic_DNA"/>
</dbReference>
<name>A0ABV7SNP1_9ACTN</name>
<gene>
    <name evidence="8" type="ORF">ACFOZ0_34875</name>
</gene>
<dbReference type="InterPro" id="IPR013324">
    <property type="entry name" value="RNA_pol_sigma_r3/r4-like"/>
</dbReference>
<evidence type="ECO:0000256" key="7">
    <source>
        <dbReference type="SAM" id="Phobius"/>
    </source>
</evidence>
<accession>A0ABV7SNP1</accession>
<feature type="region of interest" description="Disordered" evidence="6">
    <location>
        <begin position="241"/>
        <end position="262"/>
    </location>
</feature>
<evidence type="ECO:0000256" key="5">
    <source>
        <dbReference type="ARBA" id="ARBA00023163"/>
    </source>
</evidence>
<evidence type="ECO:0000256" key="4">
    <source>
        <dbReference type="ARBA" id="ARBA00023125"/>
    </source>
</evidence>
<evidence type="ECO:0000313" key="8">
    <source>
        <dbReference type="EMBL" id="MFC3578356.1"/>
    </source>
</evidence>
<evidence type="ECO:0000256" key="2">
    <source>
        <dbReference type="ARBA" id="ARBA00023015"/>
    </source>
</evidence>
<keyword evidence="4" id="KW-0238">DNA-binding</keyword>
<dbReference type="PANTHER" id="PTHR43133">
    <property type="entry name" value="RNA POLYMERASE ECF-TYPE SIGMA FACTO"/>
    <property type="match status" value="1"/>
</dbReference>
<dbReference type="Gene3D" id="1.10.10.10">
    <property type="entry name" value="Winged helix-like DNA-binding domain superfamily/Winged helix DNA-binding domain"/>
    <property type="match status" value="1"/>
</dbReference>
<keyword evidence="7" id="KW-1133">Transmembrane helix</keyword>
<dbReference type="InterPro" id="IPR036388">
    <property type="entry name" value="WH-like_DNA-bd_sf"/>
</dbReference>
<dbReference type="PANTHER" id="PTHR43133:SF8">
    <property type="entry name" value="RNA POLYMERASE SIGMA FACTOR HI_1459-RELATED"/>
    <property type="match status" value="1"/>
</dbReference>
<dbReference type="SUPFAM" id="SSF88946">
    <property type="entry name" value="Sigma2 domain of RNA polymerase sigma factors"/>
    <property type="match status" value="1"/>
</dbReference>
<dbReference type="Gene3D" id="1.10.1740.10">
    <property type="match status" value="1"/>
</dbReference>
<keyword evidence="3" id="KW-0731">Sigma factor</keyword>
<evidence type="ECO:0000256" key="6">
    <source>
        <dbReference type="SAM" id="MobiDB-lite"/>
    </source>
</evidence>
<feature type="transmembrane region" description="Helical" evidence="7">
    <location>
        <begin position="215"/>
        <end position="234"/>
    </location>
</feature>
<evidence type="ECO:0000256" key="3">
    <source>
        <dbReference type="ARBA" id="ARBA00023082"/>
    </source>
</evidence>
<dbReference type="SUPFAM" id="SSF88659">
    <property type="entry name" value="Sigma3 and sigma4 domains of RNA polymerase sigma factors"/>
    <property type="match status" value="1"/>
</dbReference>
<keyword evidence="7" id="KW-0812">Transmembrane</keyword>
<feature type="region of interest" description="Disordered" evidence="6">
    <location>
        <begin position="1"/>
        <end position="25"/>
    </location>
</feature>
<comment type="similarity">
    <text evidence="1">Belongs to the sigma-70 factor family. ECF subfamily.</text>
</comment>
<feature type="compositionally biased region" description="Pro residues" evidence="6">
    <location>
        <begin position="249"/>
        <end position="258"/>
    </location>
</feature>
<evidence type="ECO:0000313" key="9">
    <source>
        <dbReference type="Proteomes" id="UP001595701"/>
    </source>
</evidence>
<dbReference type="InterPro" id="IPR039425">
    <property type="entry name" value="RNA_pol_sigma-70-like"/>
</dbReference>
<sequence length="286" mass="31273">MTQRHASPAGEPDTQKPPPADAPMTPHQAFDALYEFCAPALVRQAYLLTGRRQLAREAVVRAFHLAWQRWPEVAMDRDPAGWVRAAAHDYALSPWHRFRPRYRHAEPPLADPSDRALMHAFLKLPPVYRRTLLLYDGIGLDLPDTAAETEASTPAAANRLLHAREALAALVPELATPDVLPHRLAALATSARLHAAGSSAVRADIERRTRDCSRAAMALAIGLVGVTALALHVAPDHYERPMARGTPIEEPPPPPQGPLSPQQLTLHAKLKANLNGGPARMIPEPR</sequence>
<dbReference type="RefSeq" id="WP_310765420.1">
    <property type="nucleotide sequence ID" value="NZ_JBHRWR010000048.1"/>
</dbReference>
<keyword evidence="2" id="KW-0805">Transcription regulation</keyword>
<organism evidence="8 9">
    <name type="scientific">Streptomyces yaanensis</name>
    <dbReference type="NCBI Taxonomy" id="1142239"/>
    <lineage>
        <taxon>Bacteria</taxon>
        <taxon>Bacillati</taxon>
        <taxon>Actinomycetota</taxon>
        <taxon>Actinomycetes</taxon>
        <taxon>Kitasatosporales</taxon>
        <taxon>Streptomycetaceae</taxon>
        <taxon>Streptomyces</taxon>
    </lineage>
</organism>
<dbReference type="InterPro" id="IPR013325">
    <property type="entry name" value="RNA_pol_sigma_r2"/>
</dbReference>
<keyword evidence="5" id="KW-0804">Transcription</keyword>
<keyword evidence="9" id="KW-1185">Reference proteome</keyword>
<evidence type="ECO:0000256" key="1">
    <source>
        <dbReference type="ARBA" id="ARBA00010641"/>
    </source>
</evidence>